<sequence>MNLKSISKSIVSDFSRNIKCNWRDWQNLRISIREGTYISRYWDKFYKKRYNIYSKLDTDRLLYLLSHKSVEYNAGLSYSWVEILLAGILGALLSNIDEIVKFLSSDNLSSYDVAMLTPLLTFFIILDFAVPLLGWLSLTYLELGINKSWCFYVLFFVMMIFLAIYNFLSIVTWTIPLIIIILSALNIYGAIVTILDCFKQRIAFEYIVIKDILLERGVSYNK</sequence>
<reference evidence="2" key="1">
    <citation type="submission" date="2021-10" db="EMBL/GenBank/DDBJ databases">
        <title>Collection of gut derived symbiotic bacterial strains cultured from healthy donors.</title>
        <authorList>
            <person name="Lin H."/>
            <person name="Littmann E."/>
            <person name="Kohout C."/>
            <person name="Pamer E.G."/>
        </authorList>
    </citation>
    <scope>NUCLEOTIDE SEQUENCE</scope>
    <source>
        <strain evidence="2">DFI.4.35</strain>
    </source>
</reference>
<feature type="transmembrane region" description="Helical" evidence="1">
    <location>
        <begin position="174"/>
        <end position="195"/>
    </location>
</feature>
<dbReference type="EMBL" id="JAJDLA010000016">
    <property type="protein sequence ID" value="MCB8606303.1"/>
    <property type="molecule type" value="Genomic_DNA"/>
</dbReference>
<name>A0AB35HGC5_9FIRM</name>
<keyword evidence="1" id="KW-0472">Membrane</keyword>
<feature type="transmembrane region" description="Helical" evidence="1">
    <location>
        <begin position="113"/>
        <end position="137"/>
    </location>
</feature>
<feature type="transmembrane region" description="Helical" evidence="1">
    <location>
        <begin position="149"/>
        <end position="168"/>
    </location>
</feature>
<keyword evidence="1" id="KW-0812">Transmembrane</keyword>
<evidence type="ECO:0000313" key="2">
    <source>
        <dbReference type="EMBL" id="MCB8606303.1"/>
    </source>
</evidence>
<comment type="caution">
    <text evidence="2">The sequence shown here is derived from an EMBL/GenBank/DDBJ whole genome shotgun (WGS) entry which is preliminary data.</text>
</comment>
<protein>
    <submittedName>
        <fullName evidence="2">Uncharacterized protein</fullName>
    </submittedName>
</protein>
<dbReference type="Proteomes" id="UP001198010">
    <property type="component" value="Unassembled WGS sequence"/>
</dbReference>
<evidence type="ECO:0000313" key="3">
    <source>
        <dbReference type="Proteomes" id="UP001198010"/>
    </source>
</evidence>
<gene>
    <name evidence="2" type="ORF">LJD63_08525</name>
</gene>
<accession>A0AB35HGC5</accession>
<organism evidence="2 3">
    <name type="scientific">Veillonella nakazawae</name>
    <dbReference type="NCBI Taxonomy" id="2682456"/>
    <lineage>
        <taxon>Bacteria</taxon>
        <taxon>Bacillati</taxon>
        <taxon>Bacillota</taxon>
        <taxon>Negativicutes</taxon>
        <taxon>Veillonellales</taxon>
        <taxon>Veillonellaceae</taxon>
        <taxon>Veillonella</taxon>
    </lineage>
</organism>
<keyword evidence="1" id="KW-1133">Transmembrane helix</keyword>
<proteinExistence type="predicted"/>
<feature type="transmembrane region" description="Helical" evidence="1">
    <location>
        <begin position="75"/>
        <end position="93"/>
    </location>
</feature>
<dbReference type="RefSeq" id="WP_227283696.1">
    <property type="nucleotide sequence ID" value="NZ_JAJDLA010000016.1"/>
</dbReference>
<dbReference type="AlphaFoldDB" id="A0AB35HGC5"/>
<evidence type="ECO:0000256" key="1">
    <source>
        <dbReference type="SAM" id="Phobius"/>
    </source>
</evidence>